<dbReference type="InterPro" id="IPR000390">
    <property type="entry name" value="Small_drug/metabolite_transptr"/>
</dbReference>
<comment type="similarity">
    <text evidence="7 8">Belongs to the drug/metabolite transporter (DMT) superfamily. Small multidrug resistance (SMR) (TC 2.A.7.1) family.</text>
</comment>
<dbReference type="InterPro" id="IPR037185">
    <property type="entry name" value="EmrE-like"/>
</dbReference>
<dbReference type="GO" id="GO:0022857">
    <property type="term" value="F:transmembrane transporter activity"/>
    <property type="evidence" value="ECO:0007669"/>
    <property type="project" value="InterPro"/>
</dbReference>
<evidence type="ECO:0000256" key="3">
    <source>
        <dbReference type="ARBA" id="ARBA00022475"/>
    </source>
</evidence>
<name>A0A9W6GUG2_9HYPH</name>
<evidence type="ECO:0000256" key="9">
    <source>
        <dbReference type="SAM" id="Phobius"/>
    </source>
</evidence>
<evidence type="ECO:0000256" key="1">
    <source>
        <dbReference type="ARBA" id="ARBA00004651"/>
    </source>
</evidence>
<evidence type="ECO:0000313" key="11">
    <source>
        <dbReference type="Proteomes" id="UP001144323"/>
    </source>
</evidence>
<evidence type="ECO:0000256" key="8">
    <source>
        <dbReference type="RuleBase" id="RU003942"/>
    </source>
</evidence>
<keyword evidence="4 8" id="KW-0812">Transmembrane</keyword>
<keyword evidence="11" id="KW-1185">Reference proteome</keyword>
<reference evidence="10" key="1">
    <citation type="journal article" date="2023" name="Int. J. Syst. Evol. Microbiol.">
        <title>Methylocystis iwaonis sp. nov., a type II methane-oxidizing bacterium from surface soil of a rice paddy field in Japan, and emended description of the genus Methylocystis (ex Whittenbury et al. 1970) Bowman et al. 1993.</title>
        <authorList>
            <person name="Kaise H."/>
            <person name="Sawadogo J.B."/>
            <person name="Alam M.S."/>
            <person name="Ueno C."/>
            <person name="Dianou D."/>
            <person name="Shinjo R."/>
            <person name="Asakawa S."/>
        </authorList>
    </citation>
    <scope>NUCLEOTIDE SEQUENCE</scope>
    <source>
        <strain evidence="10">LMG27198</strain>
    </source>
</reference>
<evidence type="ECO:0000256" key="5">
    <source>
        <dbReference type="ARBA" id="ARBA00022989"/>
    </source>
</evidence>
<dbReference type="EMBL" id="BSEC01000001">
    <property type="protein sequence ID" value="GLI93328.1"/>
    <property type="molecule type" value="Genomic_DNA"/>
</dbReference>
<gene>
    <name evidence="10" type="ORF">LMG27198_23200</name>
</gene>
<evidence type="ECO:0000313" key="10">
    <source>
        <dbReference type="EMBL" id="GLI93328.1"/>
    </source>
</evidence>
<dbReference type="Gene3D" id="1.10.3730.20">
    <property type="match status" value="1"/>
</dbReference>
<dbReference type="GO" id="GO:1990961">
    <property type="term" value="P:xenobiotic detoxification by transmembrane export across the plasma membrane"/>
    <property type="evidence" value="ECO:0007669"/>
    <property type="project" value="UniProtKB-ARBA"/>
</dbReference>
<comment type="subcellular location">
    <subcellularLocation>
        <location evidence="1 8">Cell membrane</location>
        <topology evidence="1 8">Multi-pass membrane protein</topology>
    </subcellularLocation>
</comment>
<dbReference type="RefSeq" id="WP_281803061.1">
    <property type="nucleotide sequence ID" value="NZ_BSEC01000001.1"/>
</dbReference>
<organism evidence="10 11">
    <name type="scientific">Methylocystis echinoides</name>
    <dbReference type="NCBI Taxonomy" id="29468"/>
    <lineage>
        <taxon>Bacteria</taxon>
        <taxon>Pseudomonadati</taxon>
        <taxon>Pseudomonadota</taxon>
        <taxon>Alphaproteobacteria</taxon>
        <taxon>Hyphomicrobiales</taxon>
        <taxon>Methylocystaceae</taxon>
        <taxon>Methylocystis</taxon>
    </lineage>
</organism>
<dbReference type="PANTHER" id="PTHR30561">
    <property type="entry name" value="SMR FAMILY PROTON-DEPENDENT DRUG EFFLUX TRANSPORTER SUGE"/>
    <property type="match status" value="1"/>
</dbReference>
<evidence type="ECO:0000256" key="2">
    <source>
        <dbReference type="ARBA" id="ARBA00022448"/>
    </source>
</evidence>
<dbReference type="SUPFAM" id="SSF103481">
    <property type="entry name" value="Multidrug resistance efflux transporter EmrE"/>
    <property type="match status" value="1"/>
</dbReference>
<protein>
    <submittedName>
        <fullName evidence="10">Multidrug transporter</fullName>
    </submittedName>
</protein>
<evidence type="ECO:0000256" key="6">
    <source>
        <dbReference type="ARBA" id="ARBA00023136"/>
    </source>
</evidence>
<proteinExistence type="inferred from homology"/>
<dbReference type="Pfam" id="PF00893">
    <property type="entry name" value="Multi_Drug_Res"/>
    <property type="match status" value="1"/>
</dbReference>
<dbReference type="FunFam" id="1.10.3730.20:FF:000001">
    <property type="entry name" value="Quaternary ammonium compound resistance transporter SugE"/>
    <property type="match status" value="1"/>
</dbReference>
<dbReference type="InterPro" id="IPR045324">
    <property type="entry name" value="Small_multidrug_res"/>
</dbReference>
<dbReference type="GO" id="GO:0005886">
    <property type="term" value="C:plasma membrane"/>
    <property type="evidence" value="ECO:0007669"/>
    <property type="project" value="UniProtKB-SubCell"/>
</dbReference>
<sequence>MHWLYLSIAILSEVIASSALPAAQGFRNPLPTAVVVAGYVAAFYFLSLTLEGIPLGVAYAVWSGVGVALISLLGWVVYRQSLGPIEMLGIALIVVGVVILKFGKGVGA</sequence>
<dbReference type="PANTHER" id="PTHR30561:SF1">
    <property type="entry name" value="MULTIDRUG TRANSPORTER EMRE"/>
    <property type="match status" value="1"/>
</dbReference>
<keyword evidence="5 9" id="KW-1133">Transmembrane helix</keyword>
<dbReference type="AlphaFoldDB" id="A0A9W6GUG2"/>
<keyword evidence="6 9" id="KW-0472">Membrane</keyword>
<feature type="transmembrane region" description="Helical" evidence="9">
    <location>
        <begin position="57"/>
        <end position="78"/>
    </location>
</feature>
<keyword evidence="3" id="KW-1003">Cell membrane</keyword>
<feature type="transmembrane region" description="Helical" evidence="9">
    <location>
        <begin position="32"/>
        <end position="50"/>
    </location>
</feature>
<evidence type="ECO:0000256" key="4">
    <source>
        <dbReference type="ARBA" id="ARBA00022692"/>
    </source>
</evidence>
<comment type="caution">
    <text evidence="10">The sequence shown here is derived from an EMBL/GenBank/DDBJ whole genome shotgun (WGS) entry which is preliminary data.</text>
</comment>
<evidence type="ECO:0000256" key="7">
    <source>
        <dbReference type="ARBA" id="ARBA00038032"/>
    </source>
</evidence>
<keyword evidence="2" id="KW-0813">Transport</keyword>
<feature type="transmembrane region" description="Helical" evidence="9">
    <location>
        <begin position="84"/>
        <end position="103"/>
    </location>
</feature>
<dbReference type="Proteomes" id="UP001144323">
    <property type="component" value="Unassembled WGS sequence"/>
</dbReference>
<accession>A0A9W6GUG2</accession>